<organism evidence="3 4">
    <name type="scientific">Daphnia magna</name>
    <dbReference type="NCBI Taxonomy" id="35525"/>
    <lineage>
        <taxon>Eukaryota</taxon>
        <taxon>Metazoa</taxon>
        <taxon>Ecdysozoa</taxon>
        <taxon>Arthropoda</taxon>
        <taxon>Crustacea</taxon>
        <taxon>Branchiopoda</taxon>
        <taxon>Diplostraca</taxon>
        <taxon>Cladocera</taxon>
        <taxon>Anomopoda</taxon>
        <taxon>Daphniidae</taxon>
        <taxon>Daphnia</taxon>
    </lineage>
</organism>
<keyword evidence="2" id="KW-0812">Transmembrane</keyword>
<feature type="compositionally biased region" description="Basic residues" evidence="1">
    <location>
        <begin position="331"/>
        <end position="342"/>
    </location>
</feature>
<comment type="caution">
    <text evidence="3">The sequence shown here is derived from an EMBL/GenBank/DDBJ whole genome shotgun (WGS) entry which is preliminary data.</text>
</comment>
<keyword evidence="2" id="KW-1133">Transmembrane helix</keyword>
<feature type="region of interest" description="Disordered" evidence="1">
    <location>
        <begin position="170"/>
        <end position="233"/>
    </location>
</feature>
<proteinExistence type="predicted"/>
<feature type="compositionally biased region" description="Polar residues" evidence="1">
    <location>
        <begin position="219"/>
        <end position="228"/>
    </location>
</feature>
<feature type="transmembrane region" description="Helical" evidence="2">
    <location>
        <begin position="129"/>
        <end position="149"/>
    </location>
</feature>
<keyword evidence="2" id="KW-0472">Membrane</keyword>
<dbReference type="Proteomes" id="UP001234178">
    <property type="component" value="Unassembled WGS sequence"/>
</dbReference>
<evidence type="ECO:0000313" key="4">
    <source>
        <dbReference type="Proteomes" id="UP001234178"/>
    </source>
</evidence>
<dbReference type="EMBL" id="JAOYFB010000038">
    <property type="protein sequence ID" value="KAK4026652.1"/>
    <property type="molecule type" value="Genomic_DNA"/>
</dbReference>
<accession>A0ABR0ANF4</accession>
<gene>
    <name evidence="3" type="ORF">OUZ56_015679</name>
</gene>
<feature type="region of interest" description="Disordered" evidence="1">
    <location>
        <begin position="260"/>
        <end position="309"/>
    </location>
</feature>
<feature type="compositionally biased region" description="Low complexity" evidence="1">
    <location>
        <begin position="260"/>
        <end position="280"/>
    </location>
</feature>
<evidence type="ECO:0000313" key="3">
    <source>
        <dbReference type="EMBL" id="KAK4026652.1"/>
    </source>
</evidence>
<feature type="region of interest" description="Disordered" evidence="1">
    <location>
        <begin position="329"/>
        <end position="396"/>
    </location>
</feature>
<evidence type="ECO:0000256" key="2">
    <source>
        <dbReference type="SAM" id="Phobius"/>
    </source>
</evidence>
<feature type="compositionally biased region" description="Pro residues" evidence="1">
    <location>
        <begin position="182"/>
        <end position="206"/>
    </location>
</feature>
<keyword evidence="4" id="KW-1185">Reference proteome</keyword>
<sequence>MFPLKLALNAALPARITAVYIVLPRQFANRIGMTYQQWNHHHYQAIPESRPLLMQPWQHEFGCPVPRPRSFSLGSRPTGTDLMQVSSKQIFNTSPVILPVDSNQNYWCDNNYVSSSSSSSKPKNHSRKCGWLLVFLLLFITSLVILGWWKLRKSPSAIIDSDAQTDQVLMSSMTQQQHQNQPPLPPPPPQESVYHPLPPPPAPLIPPGSQQQYYAQQQPPTGWQPLSPQQQQQYYQHVPPAPLDGHRNYQQQQQYQQPYANPQYGYPQQYQQPHYGQQQQVNPHQHHAQQHVSHQPVTEISHQGEQAPRKSWVMEHVDNPTMPIQNDIRHHQQHHQHPHQHPHKPEQVQQSQQSQRKHPQQSPPPPPPHVHQQKPMEPVLSRQEERAKARNQARTMNPIKNSTKVQNDDDIWEEKLSENQTIFEVPVELKLRLEPAQFSFSESVVGKDGTIFVTSFEDDEDVTVEVIEDA</sequence>
<protein>
    <submittedName>
        <fullName evidence="3">Uncharacterized protein</fullName>
    </submittedName>
</protein>
<reference evidence="3 4" key="1">
    <citation type="journal article" date="2023" name="Nucleic Acids Res.">
        <title>The hologenome of Daphnia magna reveals possible DNA methylation and microbiome-mediated evolution of the host genome.</title>
        <authorList>
            <person name="Chaturvedi A."/>
            <person name="Li X."/>
            <person name="Dhandapani V."/>
            <person name="Marshall H."/>
            <person name="Kissane S."/>
            <person name="Cuenca-Cambronero M."/>
            <person name="Asole G."/>
            <person name="Calvet F."/>
            <person name="Ruiz-Romero M."/>
            <person name="Marangio P."/>
            <person name="Guigo R."/>
            <person name="Rago D."/>
            <person name="Mirbahai L."/>
            <person name="Eastwood N."/>
            <person name="Colbourne J.K."/>
            <person name="Zhou J."/>
            <person name="Mallon E."/>
            <person name="Orsini L."/>
        </authorList>
    </citation>
    <scope>NUCLEOTIDE SEQUENCE [LARGE SCALE GENOMIC DNA]</scope>
    <source>
        <strain evidence="3">LRV0_1</strain>
    </source>
</reference>
<evidence type="ECO:0000256" key="1">
    <source>
        <dbReference type="SAM" id="MobiDB-lite"/>
    </source>
</evidence>
<name>A0ABR0ANF4_9CRUS</name>